<gene>
    <name evidence="1" type="ORF">P175DRAFT_0528568</name>
</gene>
<dbReference type="AlphaFoldDB" id="A0A2T5M951"/>
<sequence>MTSSGARNGLSTHNFRIASRCLASALYLPPHSEPPSCADKHQSWTDPMLCEETESDGNIFAVLGGSSKLHPKTIGIAVVERAEVGLPLMNESLWLGE</sequence>
<dbReference type="RefSeq" id="XP_040756436.1">
    <property type="nucleotide sequence ID" value="XM_040899627.1"/>
</dbReference>
<protein>
    <submittedName>
        <fullName evidence="1">Uncharacterized protein</fullName>
    </submittedName>
</protein>
<evidence type="ECO:0000313" key="1">
    <source>
        <dbReference type="EMBL" id="PTU25044.1"/>
    </source>
</evidence>
<accession>A0A2T5M951</accession>
<dbReference type="VEuPathDB" id="FungiDB:P175DRAFT_0528568"/>
<dbReference type="OrthoDB" id="4465527at2759"/>
<comment type="caution">
    <text evidence="1">The sequence shown here is derived from an EMBL/GenBank/DDBJ whole genome shotgun (WGS) entry which is preliminary data.</text>
</comment>
<evidence type="ECO:0000313" key="2">
    <source>
        <dbReference type="Proteomes" id="UP000244073"/>
    </source>
</evidence>
<dbReference type="Proteomes" id="UP000244073">
    <property type="component" value="Unassembled WGS sequence"/>
</dbReference>
<proteinExistence type="predicted"/>
<reference evidence="1 2" key="1">
    <citation type="journal article" date="2018" name="Proc. Natl. Acad. Sci. U.S.A.">
        <title>Linking secondary metabolites to gene clusters through genome sequencing of six diverse Aspergillus species.</title>
        <authorList>
            <person name="Kaerboelling I."/>
            <person name="Vesth T.C."/>
            <person name="Frisvad J.C."/>
            <person name="Nybo J.L."/>
            <person name="Theobald S."/>
            <person name="Kuo A."/>
            <person name="Bowyer P."/>
            <person name="Matsuda Y."/>
            <person name="Mondo S."/>
            <person name="Lyhne E.K."/>
            <person name="Kogle M.E."/>
            <person name="Clum A."/>
            <person name="Lipzen A."/>
            <person name="Salamov A."/>
            <person name="Ngan C.Y."/>
            <person name="Daum C."/>
            <person name="Chiniquy J."/>
            <person name="Barry K."/>
            <person name="LaButti K."/>
            <person name="Haridas S."/>
            <person name="Simmons B.A."/>
            <person name="Magnuson J.K."/>
            <person name="Mortensen U.H."/>
            <person name="Larsen T.O."/>
            <person name="Grigoriev I.V."/>
            <person name="Baker S.E."/>
            <person name="Andersen M.R."/>
        </authorList>
    </citation>
    <scope>NUCLEOTIDE SEQUENCE [LARGE SCALE GENOMIC DNA]</scope>
    <source>
        <strain evidence="1 2">IBT 24754</strain>
    </source>
</reference>
<organism evidence="1 2">
    <name type="scientific">Aspergillus ochraceoroseus IBT 24754</name>
    <dbReference type="NCBI Taxonomy" id="1392256"/>
    <lineage>
        <taxon>Eukaryota</taxon>
        <taxon>Fungi</taxon>
        <taxon>Dikarya</taxon>
        <taxon>Ascomycota</taxon>
        <taxon>Pezizomycotina</taxon>
        <taxon>Eurotiomycetes</taxon>
        <taxon>Eurotiomycetidae</taxon>
        <taxon>Eurotiales</taxon>
        <taxon>Aspergillaceae</taxon>
        <taxon>Aspergillus</taxon>
        <taxon>Aspergillus subgen. Nidulantes</taxon>
    </lineage>
</organism>
<dbReference type="EMBL" id="MSFN02000001">
    <property type="protein sequence ID" value="PTU25044.1"/>
    <property type="molecule type" value="Genomic_DNA"/>
</dbReference>
<dbReference type="GeneID" id="63816509"/>
<name>A0A2T5M951_9EURO</name>